<proteinExistence type="predicted"/>
<name>A0A397T4X2_9GLOM</name>
<keyword evidence="1" id="KW-0472">Membrane</keyword>
<evidence type="ECO:0000313" key="2">
    <source>
        <dbReference type="EMBL" id="RIA91345.1"/>
    </source>
</evidence>
<evidence type="ECO:0000256" key="1">
    <source>
        <dbReference type="SAM" id="Phobius"/>
    </source>
</evidence>
<reference evidence="2 3" key="1">
    <citation type="submission" date="2018-06" db="EMBL/GenBank/DDBJ databases">
        <title>Comparative genomics reveals the genomic features of Rhizophagus irregularis, R. cerebriforme, R. diaphanum and Gigaspora rosea, and their symbiotic lifestyle signature.</title>
        <authorList>
            <person name="Morin E."/>
            <person name="San Clemente H."/>
            <person name="Chen E.C.H."/>
            <person name="De La Providencia I."/>
            <person name="Hainaut M."/>
            <person name="Kuo A."/>
            <person name="Kohler A."/>
            <person name="Murat C."/>
            <person name="Tang N."/>
            <person name="Roy S."/>
            <person name="Loubradou J."/>
            <person name="Henrissat B."/>
            <person name="Grigoriev I.V."/>
            <person name="Corradi N."/>
            <person name="Roux C."/>
            <person name="Martin F.M."/>
        </authorList>
    </citation>
    <scope>NUCLEOTIDE SEQUENCE [LARGE SCALE GENOMIC DNA]</scope>
    <source>
        <strain evidence="2 3">DAOM 227022</strain>
    </source>
</reference>
<evidence type="ECO:0000313" key="3">
    <source>
        <dbReference type="Proteomes" id="UP000265703"/>
    </source>
</evidence>
<comment type="caution">
    <text evidence="2">The sequence shown here is derived from an EMBL/GenBank/DDBJ whole genome shotgun (WGS) entry which is preliminary data.</text>
</comment>
<dbReference type="AlphaFoldDB" id="A0A397T4X2"/>
<keyword evidence="1" id="KW-0812">Transmembrane</keyword>
<feature type="transmembrane region" description="Helical" evidence="1">
    <location>
        <begin position="31"/>
        <end position="52"/>
    </location>
</feature>
<sequence length="72" mass="8419">MTNKLSKDIQNKLRRFQDPEQYQSKKARSTSAFGCFLFYWIVVAVIGFFIMLRIKNDGQNSKLIKLICLEKG</sequence>
<dbReference type="EMBL" id="QKYT01000154">
    <property type="protein sequence ID" value="RIA91345.1"/>
    <property type="molecule type" value="Genomic_DNA"/>
</dbReference>
<organism evidence="2 3">
    <name type="scientific">Glomus cerebriforme</name>
    <dbReference type="NCBI Taxonomy" id="658196"/>
    <lineage>
        <taxon>Eukaryota</taxon>
        <taxon>Fungi</taxon>
        <taxon>Fungi incertae sedis</taxon>
        <taxon>Mucoromycota</taxon>
        <taxon>Glomeromycotina</taxon>
        <taxon>Glomeromycetes</taxon>
        <taxon>Glomerales</taxon>
        <taxon>Glomeraceae</taxon>
        <taxon>Glomus</taxon>
    </lineage>
</organism>
<protein>
    <submittedName>
        <fullName evidence="2">Uncharacterized protein</fullName>
    </submittedName>
</protein>
<keyword evidence="1" id="KW-1133">Transmembrane helix</keyword>
<accession>A0A397T4X2</accession>
<gene>
    <name evidence="2" type="ORF">C1645_822130</name>
</gene>
<dbReference type="Proteomes" id="UP000265703">
    <property type="component" value="Unassembled WGS sequence"/>
</dbReference>
<keyword evidence="3" id="KW-1185">Reference proteome</keyword>